<dbReference type="InterPro" id="IPR002372">
    <property type="entry name" value="PQQ_rpt_dom"/>
</dbReference>
<reference evidence="2" key="1">
    <citation type="submission" date="2018-06" db="EMBL/GenBank/DDBJ databases">
        <authorList>
            <person name="Zhirakovskaya E."/>
        </authorList>
    </citation>
    <scope>NUCLEOTIDE SEQUENCE</scope>
</reference>
<accession>A0A3B1DHU0</accession>
<dbReference type="InterPro" id="IPR018391">
    <property type="entry name" value="PQQ_b-propeller_rpt"/>
</dbReference>
<evidence type="ECO:0000313" key="2">
    <source>
        <dbReference type="EMBL" id="VAX34480.1"/>
    </source>
</evidence>
<feature type="non-terminal residue" evidence="2">
    <location>
        <position position="436"/>
    </location>
</feature>
<sequence>DARFVREVTAPLRPSPMLVQSVELEKVVPFSIDEGSAPDTFVKFSKDSKYLAIGSFHGYLRVVEVRTGKVIFSQKIAEGMVKRIGWGEIDGQRVLYVGEQSPDGYLYCLDAMTGREIWKYRLADDIETSRPERENDRYAIYKFPGVYQLKVLPGGDVVVVGTHGWNKEGRRLYRCMVYRFDGRTGRIKWRWPVDRPLPYSLTWFDISARGEKLLLLTSTWRPPERTDSMYGNGTLYCLNGRTGEVLWEYRVQPLRPYYETASAWQGVALSRDGRYAAVGLNDGRGMFFDTERAVKMEGKRFPQNSPVWIRELGTPVMIGDIPVASYISYARVGPDAVYFVLPGTSIPSGAVKGKVQKPAPHPAANQLYAFGFDGRLRWKWKSYGSMQGVYLSGDGRWLFTVNAVAGMAGSRRGGMTSFFGATLFDTSRKGSGMDKL</sequence>
<evidence type="ECO:0000259" key="1">
    <source>
        <dbReference type="Pfam" id="PF13360"/>
    </source>
</evidence>
<dbReference type="Pfam" id="PF13360">
    <property type="entry name" value="PQQ_2"/>
    <property type="match status" value="1"/>
</dbReference>
<proteinExistence type="predicted"/>
<dbReference type="PANTHER" id="PTHR34512:SF30">
    <property type="entry name" value="OUTER MEMBRANE PROTEIN ASSEMBLY FACTOR BAMB"/>
    <property type="match status" value="1"/>
</dbReference>
<feature type="non-terminal residue" evidence="2">
    <location>
        <position position="1"/>
    </location>
</feature>
<dbReference type="EMBL" id="UOGI01000331">
    <property type="protein sequence ID" value="VAX34480.1"/>
    <property type="molecule type" value="Genomic_DNA"/>
</dbReference>
<dbReference type="AlphaFoldDB" id="A0A3B1DHU0"/>
<dbReference type="PANTHER" id="PTHR34512">
    <property type="entry name" value="CELL SURFACE PROTEIN"/>
    <property type="match status" value="1"/>
</dbReference>
<organism evidence="2">
    <name type="scientific">hydrothermal vent metagenome</name>
    <dbReference type="NCBI Taxonomy" id="652676"/>
    <lineage>
        <taxon>unclassified sequences</taxon>
        <taxon>metagenomes</taxon>
        <taxon>ecological metagenomes</taxon>
    </lineage>
</organism>
<dbReference type="Gene3D" id="2.130.10.10">
    <property type="entry name" value="YVTN repeat-like/Quinoprotein amine dehydrogenase"/>
    <property type="match status" value="2"/>
</dbReference>
<name>A0A3B1DHU0_9ZZZZ</name>
<dbReference type="SUPFAM" id="SSF50998">
    <property type="entry name" value="Quinoprotein alcohol dehydrogenase-like"/>
    <property type="match status" value="1"/>
</dbReference>
<protein>
    <submittedName>
        <fullName evidence="2">PQQ enzyme repeat domain protein</fullName>
    </submittedName>
</protein>
<dbReference type="InterPro" id="IPR015943">
    <property type="entry name" value="WD40/YVTN_repeat-like_dom_sf"/>
</dbReference>
<gene>
    <name evidence="2" type="ORF">MNBD_NITROSPIRAE03-915</name>
</gene>
<dbReference type="InterPro" id="IPR011047">
    <property type="entry name" value="Quinoprotein_ADH-like_sf"/>
</dbReference>
<feature type="domain" description="Pyrrolo-quinoline quinone repeat" evidence="1">
    <location>
        <begin position="58"/>
        <end position="251"/>
    </location>
</feature>
<dbReference type="SMART" id="SM00564">
    <property type="entry name" value="PQQ"/>
    <property type="match status" value="4"/>
</dbReference>